<evidence type="ECO:0000256" key="2">
    <source>
        <dbReference type="ARBA" id="ARBA00011955"/>
    </source>
</evidence>
<evidence type="ECO:0000256" key="3">
    <source>
        <dbReference type="ARBA" id="ARBA00016337"/>
    </source>
</evidence>
<comment type="cofactor">
    <cofactor evidence="1">
        <name>Mg(2+)</name>
        <dbReference type="ChEBI" id="CHEBI:18420"/>
    </cofactor>
</comment>
<evidence type="ECO:0000256" key="9">
    <source>
        <dbReference type="ARBA" id="ARBA00031306"/>
    </source>
</evidence>
<evidence type="ECO:0000256" key="4">
    <source>
        <dbReference type="ARBA" id="ARBA00022630"/>
    </source>
</evidence>
<keyword evidence="12" id="KW-1185">Reference proteome</keyword>
<proteinExistence type="predicted"/>
<accession>A0ABT8K9U3</accession>
<dbReference type="InterPro" id="IPR024932">
    <property type="entry name" value="ApbE"/>
</dbReference>
<dbReference type="Gene3D" id="3.10.520.10">
    <property type="entry name" value="ApbE-like domains"/>
    <property type="match status" value="2"/>
</dbReference>
<keyword evidence="4" id="KW-0285">Flavoprotein</keyword>
<comment type="caution">
    <text evidence="11">The sequence shown here is derived from an EMBL/GenBank/DDBJ whole genome shotgun (WGS) entry which is preliminary data.</text>
</comment>
<evidence type="ECO:0000256" key="5">
    <source>
        <dbReference type="ARBA" id="ARBA00022679"/>
    </source>
</evidence>
<dbReference type="PANTHER" id="PTHR30040">
    <property type="entry name" value="THIAMINE BIOSYNTHESIS LIPOPROTEIN APBE"/>
    <property type="match status" value="1"/>
</dbReference>
<keyword evidence="8" id="KW-0460">Magnesium</keyword>
<keyword evidence="7" id="KW-0274">FAD</keyword>
<protein>
    <recommendedName>
        <fullName evidence="3">FAD:protein FMN transferase</fullName>
        <ecNumber evidence="2">2.7.1.180</ecNumber>
    </recommendedName>
    <alternativeName>
        <fullName evidence="9">Flavin transferase</fullName>
    </alternativeName>
</protein>
<organism evidence="11 12">
    <name type="scientific">Leifsonia williamsii</name>
    <dbReference type="NCBI Taxonomy" id="3035919"/>
    <lineage>
        <taxon>Bacteria</taxon>
        <taxon>Bacillati</taxon>
        <taxon>Actinomycetota</taxon>
        <taxon>Actinomycetes</taxon>
        <taxon>Micrococcales</taxon>
        <taxon>Microbacteriaceae</taxon>
        <taxon>Leifsonia</taxon>
    </lineage>
</organism>
<evidence type="ECO:0000256" key="1">
    <source>
        <dbReference type="ARBA" id="ARBA00001946"/>
    </source>
</evidence>
<evidence type="ECO:0000313" key="12">
    <source>
        <dbReference type="Proteomes" id="UP001174208"/>
    </source>
</evidence>
<keyword evidence="5 11" id="KW-0808">Transferase</keyword>
<gene>
    <name evidence="11" type="ORF">P5G50_06900</name>
</gene>
<evidence type="ECO:0000313" key="11">
    <source>
        <dbReference type="EMBL" id="MDN4614179.1"/>
    </source>
</evidence>
<dbReference type="EMBL" id="JAROCF010000001">
    <property type="protein sequence ID" value="MDN4614179.1"/>
    <property type="molecule type" value="Genomic_DNA"/>
</dbReference>
<dbReference type="SUPFAM" id="SSF143631">
    <property type="entry name" value="ApbE-like"/>
    <property type="match status" value="1"/>
</dbReference>
<dbReference type="GO" id="GO:0016740">
    <property type="term" value="F:transferase activity"/>
    <property type="evidence" value="ECO:0007669"/>
    <property type="project" value="UniProtKB-KW"/>
</dbReference>
<dbReference type="EC" id="2.7.1.180" evidence="2"/>
<dbReference type="RefSeq" id="WP_301212622.1">
    <property type="nucleotide sequence ID" value="NZ_JAROCF010000001.1"/>
</dbReference>
<reference evidence="11" key="1">
    <citation type="submission" date="2023-06" db="EMBL/GenBank/DDBJ databases">
        <title>MT1 and MT2 Draft Genomes of Novel Species.</title>
        <authorList>
            <person name="Venkateswaran K."/>
        </authorList>
    </citation>
    <scope>NUCLEOTIDE SEQUENCE</scope>
    <source>
        <strain evidence="11">F6_8S_P_1B</strain>
    </source>
</reference>
<evidence type="ECO:0000256" key="10">
    <source>
        <dbReference type="ARBA" id="ARBA00048540"/>
    </source>
</evidence>
<evidence type="ECO:0000256" key="6">
    <source>
        <dbReference type="ARBA" id="ARBA00022723"/>
    </source>
</evidence>
<sequence length="248" mass="25545">MTTVETVMGIPMSIDVRDDLPQAQVAEAVAAAFASLHAADRRFSRHRPDSELSALDRRELAPGDGSADVREVLAIGERMREATGGAFDVRLPGGGFDTDGVVKGWAAERAARVLRAHGLRTFCLNAGGDVVVGAAPDGSPGWNVGVRSPRHPDRMLAVLTVAEAAVATSGAYERGEHIRDGRTGAPAHELASATVFAGDLTTADVLATAVFALGEAGVAWATGHGARGVLALTADGRLLAAGDLPLAR</sequence>
<dbReference type="PANTHER" id="PTHR30040:SF2">
    <property type="entry name" value="FAD:PROTEIN FMN TRANSFERASE"/>
    <property type="match status" value="1"/>
</dbReference>
<keyword evidence="6" id="KW-0479">Metal-binding</keyword>
<comment type="catalytic activity">
    <reaction evidence="10">
        <text>L-threonyl-[protein] + FAD = FMN-L-threonyl-[protein] + AMP + H(+)</text>
        <dbReference type="Rhea" id="RHEA:36847"/>
        <dbReference type="Rhea" id="RHEA-COMP:11060"/>
        <dbReference type="Rhea" id="RHEA-COMP:11061"/>
        <dbReference type="ChEBI" id="CHEBI:15378"/>
        <dbReference type="ChEBI" id="CHEBI:30013"/>
        <dbReference type="ChEBI" id="CHEBI:57692"/>
        <dbReference type="ChEBI" id="CHEBI:74257"/>
        <dbReference type="ChEBI" id="CHEBI:456215"/>
        <dbReference type="EC" id="2.7.1.180"/>
    </reaction>
</comment>
<evidence type="ECO:0000256" key="8">
    <source>
        <dbReference type="ARBA" id="ARBA00022842"/>
    </source>
</evidence>
<dbReference type="InterPro" id="IPR003374">
    <property type="entry name" value="ApbE-like_sf"/>
</dbReference>
<evidence type="ECO:0000256" key="7">
    <source>
        <dbReference type="ARBA" id="ARBA00022827"/>
    </source>
</evidence>
<name>A0ABT8K9U3_9MICO</name>
<dbReference type="Proteomes" id="UP001174208">
    <property type="component" value="Unassembled WGS sequence"/>
</dbReference>
<dbReference type="Pfam" id="PF02424">
    <property type="entry name" value="ApbE"/>
    <property type="match status" value="2"/>
</dbReference>